<keyword evidence="4" id="KW-1185">Reference proteome</keyword>
<protein>
    <submittedName>
        <fullName evidence="3">Metallophosphoesterase</fullName>
    </submittedName>
</protein>
<dbReference type="InterPro" id="IPR000979">
    <property type="entry name" value="Phosphodiesterase_MJ0936/Vps29"/>
</dbReference>
<dbReference type="KEGG" id="scc:Spico_1225"/>
<dbReference type="OrthoDB" id="9800565at2"/>
<reference evidence="3 4" key="2">
    <citation type="journal article" date="2012" name="Stand. Genomic Sci.">
        <title>Complete genome sequence of the termite hindgut bacterium Spirochaeta coccoides type strain (SPN1(T)), reclassification in the genus Sphaerochaeta as Sphaerochaeta coccoides comb. nov. and emendations of the family Spirochaetaceae and the genus Sphaerochaeta.</title>
        <authorList>
            <person name="Abt B."/>
            <person name="Han C."/>
            <person name="Scheuner C."/>
            <person name="Lu M."/>
            <person name="Lapidus A."/>
            <person name="Nolan M."/>
            <person name="Lucas S."/>
            <person name="Hammon N."/>
            <person name="Deshpande S."/>
            <person name="Cheng J.F."/>
            <person name="Tapia R."/>
            <person name="Goodwin L.A."/>
            <person name="Pitluck S."/>
            <person name="Liolios K."/>
            <person name="Pagani I."/>
            <person name="Ivanova N."/>
            <person name="Mavromatis K."/>
            <person name="Mikhailova N."/>
            <person name="Huntemann M."/>
            <person name="Pati A."/>
            <person name="Chen A."/>
            <person name="Palaniappan K."/>
            <person name="Land M."/>
            <person name="Hauser L."/>
            <person name="Brambilla E.M."/>
            <person name="Rohde M."/>
            <person name="Spring S."/>
            <person name="Gronow S."/>
            <person name="Goker M."/>
            <person name="Woyke T."/>
            <person name="Bristow J."/>
            <person name="Eisen J.A."/>
            <person name="Markowitz V."/>
            <person name="Hugenholtz P."/>
            <person name="Kyrpides N.C."/>
            <person name="Klenk H.P."/>
            <person name="Detter J.C."/>
        </authorList>
    </citation>
    <scope>NUCLEOTIDE SEQUENCE [LARGE SCALE GENOMIC DNA]</scope>
    <source>
        <strain evidence="4">ATCC BAA-1237 / DSM 17374 / SPN1</strain>
    </source>
</reference>
<dbReference type="STRING" id="760011.Spico_1225"/>
<dbReference type="InterPro" id="IPR029052">
    <property type="entry name" value="Metallo-depent_PP-like"/>
</dbReference>
<reference evidence="4" key="1">
    <citation type="submission" date="2011-04" db="EMBL/GenBank/DDBJ databases">
        <title>The complete genome of Spirochaeta coccoides DSM 17374.</title>
        <authorList>
            <person name="Lucas S."/>
            <person name="Copeland A."/>
            <person name="Lapidus A."/>
            <person name="Bruce D."/>
            <person name="Goodwin L."/>
            <person name="Pitluck S."/>
            <person name="Peters L."/>
            <person name="Kyrpides N."/>
            <person name="Mavromatis K."/>
            <person name="Pagani I."/>
            <person name="Ivanova N."/>
            <person name="Ovchinnikova G."/>
            <person name="Lu M."/>
            <person name="Detter J.C."/>
            <person name="Tapia R."/>
            <person name="Han C."/>
            <person name="Land M."/>
            <person name="Hauser L."/>
            <person name="Markowitz V."/>
            <person name="Cheng J.-F."/>
            <person name="Hugenholtz P."/>
            <person name="Woyke T."/>
            <person name="Wu D."/>
            <person name="Spring S."/>
            <person name="Schroeder M."/>
            <person name="Brambilla E."/>
            <person name="Klenk H.-P."/>
            <person name="Eisen J.A."/>
        </authorList>
    </citation>
    <scope>NUCLEOTIDE SEQUENCE [LARGE SCALE GENOMIC DNA]</scope>
    <source>
        <strain evidence="4">ATCC BAA-1237 / DSM 17374 / SPN1</strain>
    </source>
</reference>
<name>F4GLP2_PARC1</name>
<organism evidence="3 4">
    <name type="scientific">Parasphaerochaeta coccoides (strain ATCC BAA-1237 / DSM 17374 / SPN1)</name>
    <name type="common">Sphaerochaeta coccoides</name>
    <dbReference type="NCBI Taxonomy" id="760011"/>
    <lineage>
        <taxon>Bacteria</taxon>
        <taxon>Pseudomonadati</taxon>
        <taxon>Spirochaetota</taxon>
        <taxon>Spirochaetia</taxon>
        <taxon>Spirochaetales</taxon>
        <taxon>Sphaerochaetaceae</taxon>
        <taxon>Parasphaerochaeta</taxon>
    </lineage>
</organism>
<dbReference type="EMBL" id="CP002659">
    <property type="protein sequence ID" value="AEC02436.1"/>
    <property type="molecule type" value="Genomic_DNA"/>
</dbReference>
<feature type="domain" description="Calcineurin-like phosphoesterase" evidence="2">
    <location>
        <begin position="5"/>
        <end position="157"/>
    </location>
</feature>
<dbReference type="HOGENOM" id="CLU_1502535_0_0_12"/>
<dbReference type="InterPro" id="IPR024654">
    <property type="entry name" value="Calcineurin-like_PHP_lpxH"/>
</dbReference>
<evidence type="ECO:0000256" key="1">
    <source>
        <dbReference type="ARBA" id="ARBA00008950"/>
    </source>
</evidence>
<dbReference type="Pfam" id="PF12850">
    <property type="entry name" value="Metallophos_2"/>
    <property type="match status" value="1"/>
</dbReference>
<evidence type="ECO:0000313" key="4">
    <source>
        <dbReference type="Proteomes" id="UP000007939"/>
    </source>
</evidence>
<evidence type="ECO:0000313" key="3">
    <source>
        <dbReference type="EMBL" id="AEC02436.1"/>
    </source>
</evidence>
<evidence type="ECO:0000259" key="2">
    <source>
        <dbReference type="Pfam" id="PF12850"/>
    </source>
</evidence>
<dbReference type="Proteomes" id="UP000007939">
    <property type="component" value="Chromosome"/>
</dbReference>
<proteinExistence type="inferred from homology"/>
<accession>F4GLP2</accession>
<dbReference type="Gene3D" id="3.60.21.10">
    <property type="match status" value="1"/>
</dbReference>
<comment type="similarity">
    <text evidence="1">Belongs to the metallophosphoesterase superfamily. YfcE family.</text>
</comment>
<dbReference type="PANTHER" id="PTHR11124">
    <property type="entry name" value="VACUOLAR SORTING PROTEIN VPS29"/>
    <property type="match status" value="1"/>
</dbReference>
<dbReference type="eggNOG" id="COG0622">
    <property type="taxonomic scope" value="Bacteria"/>
</dbReference>
<dbReference type="SUPFAM" id="SSF56300">
    <property type="entry name" value="Metallo-dependent phosphatases"/>
    <property type="match status" value="1"/>
</dbReference>
<gene>
    <name evidence="3" type="ordered locus">Spico_1225</name>
</gene>
<dbReference type="RefSeq" id="WP_013739831.1">
    <property type="nucleotide sequence ID" value="NC_015436.1"/>
</dbReference>
<sequence>MSMTRLLIASDLHGNADSLKTLYDVAVRTGCAAILMAGDQCPGASATFATALASPPIPLVMVRGNCDGSWEYDGYLLRYPPRFRIYDWDGRTILLTHGDAFTSPEMTGTTLKPGDLFVTGHTHVPLLVKEPQGWLHLNPGSASRGRGKSDPSYALADGDGITIYVLETGKPIASIPWP</sequence>
<dbReference type="AlphaFoldDB" id="F4GLP2"/>